<evidence type="ECO:0000313" key="2">
    <source>
        <dbReference type="EMBL" id="KIM98024.1"/>
    </source>
</evidence>
<evidence type="ECO:0008006" key="4">
    <source>
        <dbReference type="Google" id="ProtNLM"/>
    </source>
</evidence>
<dbReference type="EMBL" id="KN832881">
    <property type="protein sequence ID" value="KIM98024.1"/>
    <property type="molecule type" value="Genomic_DNA"/>
</dbReference>
<evidence type="ECO:0000313" key="3">
    <source>
        <dbReference type="Proteomes" id="UP000054321"/>
    </source>
</evidence>
<name>A0A0C3H3K7_OIDMZ</name>
<reference evidence="2 3" key="1">
    <citation type="submission" date="2014-04" db="EMBL/GenBank/DDBJ databases">
        <authorList>
            <consortium name="DOE Joint Genome Institute"/>
            <person name="Kuo A."/>
            <person name="Martino E."/>
            <person name="Perotto S."/>
            <person name="Kohler A."/>
            <person name="Nagy L.G."/>
            <person name="Floudas D."/>
            <person name="Copeland A."/>
            <person name="Barry K.W."/>
            <person name="Cichocki N."/>
            <person name="Veneault-Fourrey C."/>
            <person name="LaButti K."/>
            <person name="Lindquist E.A."/>
            <person name="Lipzen A."/>
            <person name="Lundell T."/>
            <person name="Morin E."/>
            <person name="Murat C."/>
            <person name="Sun H."/>
            <person name="Tunlid A."/>
            <person name="Henrissat B."/>
            <person name="Grigoriev I.V."/>
            <person name="Hibbett D.S."/>
            <person name="Martin F."/>
            <person name="Nordberg H.P."/>
            <person name="Cantor M.N."/>
            <person name="Hua S.X."/>
        </authorList>
    </citation>
    <scope>NUCLEOTIDE SEQUENCE [LARGE SCALE GENOMIC DNA]</scope>
    <source>
        <strain evidence="2 3">Zn</strain>
    </source>
</reference>
<dbReference type="PANTHER" id="PTHR28139">
    <property type="entry name" value="UPF0768 PROTEIN YBL029C-A"/>
    <property type="match status" value="1"/>
</dbReference>
<reference evidence="3" key="2">
    <citation type="submission" date="2015-01" db="EMBL/GenBank/DDBJ databases">
        <title>Evolutionary Origins and Diversification of the Mycorrhizal Mutualists.</title>
        <authorList>
            <consortium name="DOE Joint Genome Institute"/>
            <consortium name="Mycorrhizal Genomics Consortium"/>
            <person name="Kohler A."/>
            <person name="Kuo A."/>
            <person name="Nagy L.G."/>
            <person name="Floudas D."/>
            <person name="Copeland A."/>
            <person name="Barry K.W."/>
            <person name="Cichocki N."/>
            <person name="Veneault-Fourrey C."/>
            <person name="LaButti K."/>
            <person name="Lindquist E.A."/>
            <person name="Lipzen A."/>
            <person name="Lundell T."/>
            <person name="Morin E."/>
            <person name="Murat C."/>
            <person name="Riley R."/>
            <person name="Ohm R."/>
            <person name="Sun H."/>
            <person name="Tunlid A."/>
            <person name="Henrissat B."/>
            <person name="Grigoriev I.V."/>
            <person name="Hibbett D.S."/>
            <person name="Martin F."/>
        </authorList>
    </citation>
    <scope>NUCLEOTIDE SEQUENCE [LARGE SCALE GENOMIC DNA]</scope>
    <source>
        <strain evidence="3">Zn</strain>
    </source>
</reference>
<proteinExistence type="predicted"/>
<organism evidence="2 3">
    <name type="scientific">Oidiodendron maius (strain Zn)</name>
    <dbReference type="NCBI Taxonomy" id="913774"/>
    <lineage>
        <taxon>Eukaryota</taxon>
        <taxon>Fungi</taxon>
        <taxon>Dikarya</taxon>
        <taxon>Ascomycota</taxon>
        <taxon>Pezizomycotina</taxon>
        <taxon>Leotiomycetes</taxon>
        <taxon>Leotiomycetes incertae sedis</taxon>
        <taxon>Myxotrichaceae</taxon>
        <taxon>Oidiodendron</taxon>
    </lineage>
</organism>
<sequence>MCVIFTCGEQEFTSELEGAEGLRCQCRNCGNWSASAIKRHPWFTFCFIPVIPLSIHGYEDVACPICNFAQPLAHRGDVIQQMRMMQQNGGAVPLQNQAPPTGGPTQPAWAGPQPTGAPKPAPQMQYG</sequence>
<gene>
    <name evidence="2" type="ORF">OIDMADRAFT_129441</name>
</gene>
<dbReference type="FunCoup" id="A0A0C3H3K7">
    <property type="interactions" value="63"/>
</dbReference>
<keyword evidence="3" id="KW-1185">Reference proteome</keyword>
<dbReference type="Proteomes" id="UP000054321">
    <property type="component" value="Unassembled WGS sequence"/>
</dbReference>
<dbReference type="AlphaFoldDB" id="A0A0C3H3K7"/>
<dbReference type="STRING" id="913774.A0A0C3H3K7"/>
<dbReference type="InParanoid" id="A0A0C3H3K7"/>
<feature type="compositionally biased region" description="Polar residues" evidence="1">
    <location>
        <begin position="87"/>
        <end position="99"/>
    </location>
</feature>
<evidence type="ECO:0000256" key="1">
    <source>
        <dbReference type="SAM" id="MobiDB-lite"/>
    </source>
</evidence>
<accession>A0A0C3H3K7</accession>
<protein>
    <recommendedName>
        <fullName evidence="4">Zinc-ribbon 15 domain-containing protein</fullName>
    </recommendedName>
</protein>
<feature type="region of interest" description="Disordered" evidence="1">
    <location>
        <begin position="87"/>
        <end position="127"/>
    </location>
</feature>
<dbReference type="PANTHER" id="PTHR28139:SF1">
    <property type="entry name" value="UPF0768 PROTEIN YBL029C-A"/>
    <property type="match status" value="1"/>
</dbReference>
<dbReference type="HOGENOM" id="CLU_115926_0_1_1"/>
<dbReference type="OrthoDB" id="5545479at2759"/>